<dbReference type="EMBL" id="MK356557">
    <property type="protein sequence ID" value="QBM91394.1"/>
    <property type="molecule type" value="Genomic_DNA"/>
</dbReference>
<sequence length="62" mass="7340">MGDEGIFRARVVICDWSIAVSPDRDIRQFLVLLIYSLIPPGQENDRGMIMRMLKLYIDWQKR</sequence>
<reference evidence="1" key="1">
    <citation type="submission" date="2019-01" db="EMBL/GenBank/DDBJ databases">
        <title>Salmonella strain 1423 plasmid sequences.</title>
        <authorList>
            <person name="Chen K."/>
            <person name="Chen S."/>
        </authorList>
    </citation>
    <scope>NUCLEOTIDE SEQUENCE</scope>
    <source>
        <strain evidence="1">Sa1423</strain>
        <plasmid evidence="1">pSa1423-90k</plasmid>
    </source>
</reference>
<geneLocation type="plasmid" evidence="1">
    <name>pSa1423-90k</name>
</geneLocation>
<name>A0A482EU98_SALSP</name>
<evidence type="ECO:0000313" key="1">
    <source>
        <dbReference type="EMBL" id="QBM91394.1"/>
    </source>
</evidence>
<proteinExistence type="predicted"/>
<gene>
    <name evidence="1" type="ORF">NNIBIDOC_00064</name>
</gene>
<keyword evidence="1" id="KW-0614">Plasmid</keyword>
<accession>A0A482EU98</accession>
<organism evidence="1">
    <name type="scientific">Salmonella sp</name>
    <dbReference type="NCBI Taxonomy" id="599"/>
    <lineage>
        <taxon>Bacteria</taxon>
        <taxon>Pseudomonadati</taxon>
        <taxon>Pseudomonadota</taxon>
        <taxon>Gammaproteobacteria</taxon>
        <taxon>Enterobacterales</taxon>
        <taxon>Enterobacteriaceae</taxon>
        <taxon>Salmonella</taxon>
    </lineage>
</organism>
<protein>
    <submittedName>
        <fullName evidence="1">Uncharacterized protein</fullName>
    </submittedName>
</protein>
<dbReference type="AlphaFoldDB" id="A0A482EU98"/>